<dbReference type="InterPro" id="IPR051201">
    <property type="entry name" value="Chloro_Bact_Ser_Proteases"/>
</dbReference>
<evidence type="ECO:0000256" key="5">
    <source>
        <dbReference type="SAM" id="Phobius"/>
    </source>
</evidence>
<dbReference type="PANTHER" id="PTHR43343:SF3">
    <property type="entry name" value="PROTEASE DO-LIKE 8, CHLOROPLASTIC"/>
    <property type="match status" value="1"/>
</dbReference>
<keyword evidence="5" id="KW-1133">Transmembrane helix</keyword>
<evidence type="ECO:0000256" key="1">
    <source>
        <dbReference type="ARBA" id="ARBA00010541"/>
    </source>
</evidence>
<feature type="compositionally biased region" description="Basic and acidic residues" evidence="4">
    <location>
        <begin position="1"/>
        <end position="18"/>
    </location>
</feature>
<protein>
    <submittedName>
        <fullName evidence="7">Trypsin-like peptidase domain-containing protein</fullName>
    </submittedName>
</protein>
<reference evidence="7 8" key="1">
    <citation type="submission" date="2020-08" db="EMBL/GenBank/DDBJ databases">
        <title>Genome sequence of Nocardioides mesophilus KACC 16243T.</title>
        <authorList>
            <person name="Hyun D.-W."/>
            <person name="Bae J.-W."/>
        </authorList>
    </citation>
    <scope>NUCLEOTIDE SEQUENCE [LARGE SCALE GENOMIC DNA]</scope>
    <source>
        <strain evidence="7 8">KACC 16243</strain>
    </source>
</reference>
<dbReference type="EMBL" id="CP060713">
    <property type="protein sequence ID" value="QNN54293.1"/>
    <property type="molecule type" value="Genomic_DNA"/>
</dbReference>
<keyword evidence="2" id="KW-0645">Protease</keyword>
<feature type="region of interest" description="Disordered" evidence="4">
    <location>
        <begin position="1"/>
        <end position="48"/>
    </location>
</feature>
<gene>
    <name evidence="7" type="ORF">H9L09_08130</name>
</gene>
<dbReference type="GO" id="GO:0004252">
    <property type="term" value="F:serine-type endopeptidase activity"/>
    <property type="evidence" value="ECO:0007669"/>
    <property type="project" value="InterPro"/>
</dbReference>
<keyword evidence="8" id="KW-1185">Reference proteome</keyword>
<organism evidence="7 8">
    <name type="scientific">Nocardioides mesophilus</name>
    <dbReference type="NCBI Taxonomy" id="433659"/>
    <lineage>
        <taxon>Bacteria</taxon>
        <taxon>Bacillati</taxon>
        <taxon>Actinomycetota</taxon>
        <taxon>Actinomycetes</taxon>
        <taxon>Propionibacteriales</taxon>
        <taxon>Nocardioidaceae</taxon>
        <taxon>Nocardioides</taxon>
    </lineage>
</organism>
<comment type="similarity">
    <text evidence="1">Belongs to the peptidase S1C family.</text>
</comment>
<dbReference type="Pfam" id="PF13180">
    <property type="entry name" value="PDZ_2"/>
    <property type="match status" value="1"/>
</dbReference>
<dbReference type="InterPro" id="IPR001478">
    <property type="entry name" value="PDZ"/>
</dbReference>
<evidence type="ECO:0000313" key="7">
    <source>
        <dbReference type="EMBL" id="QNN54293.1"/>
    </source>
</evidence>
<feature type="domain" description="PDZ" evidence="6">
    <location>
        <begin position="312"/>
        <end position="401"/>
    </location>
</feature>
<dbReference type="Gene3D" id="2.40.10.10">
    <property type="entry name" value="Trypsin-like serine proteases"/>
    <property type="match status" value="2"/>
</dbReference>
<dbReference type="RefSeq" id="WP_187580133.1">
    <property type="nucleotide sequence ID" value="NZ_CP060713.1"/>
</dbReference>
<dbReference type="PANTHER" id="PTHR43343">
    <property type="entry name" value="PEPTIDASE S12"/>
    <property type="match status" value="1"/>
</dbReference>
<evidence type="ECO:0000256" key="2">
    <source>
        <dbReference type="ARBA" id="ARBA00022670"/>
    </source>
</evidence>
<keyword evidence="5" id="KW-0472">Membrane</keyword>
<proteinExistence type="inferred from homology"/>
<dbReference type="AlphaFoldDB" id="A0A7G9RFB8"/>
<dbReference type="Gene3D" id="2.30.42.10">
    <property type="match status" value="1"/>
</dbReference>
<dbReference type="InterPro" id="IPR043504">
    <property type="entry name" value="Peptidase_S1_PA_chymotrypsin"/>
</dbReference>
<name>A0A7G9RFB8_9ACTN</name>
<dbReference type="InterPro" id="IPR036034">
    <property type="entry name" value="PDZ_sf"/>
</dbReference>
<evidence type="ECO:0000256" key="3">
    <source>
        <dbReference type="ARBA" id="ARBA00022801"/>
    </source>
</evidence>
<evidence type="ECO:0000256" key="4">
    <source>
        <dbReference type="SAM" id="MobiDB-lite"/>
    </source>
</evidence>
<dbReference type="GO" id="GO:0006508">
    <property type="term" value="P:proteolysis"/>
    <property type="evidence" value="ECO:0007669"/>
    <property type="project" value="UniProtKB-KW"/>
</dbReference>
<dbReference type="CDD" id="cd06779">
    <property type="entry name" value="cpPDZ_Deg_HtrA-like"/>
    <property type="match status" value="1"/>
</dbReference>
<evidence type="ECO:0000313" key="8">
    <source>
        <dbReference type="Proteomes" id="UP000515947"/>
    </source>
</evidence>
<dbReference type="Pfam" id="PF13365">
    <property type="entry name" value="Trypsin_2"/>
    <property type="match status" value="1"/>
</dbReference>
<dbReference type="SUPFAM" id="SSF50156">
    <property type="entry name" value="PDZ domain-like"/>
    <property type="match status" value="1"/>
</dbReference>
<feature type="compositionally biased region" description="Polar residues" evidence="4">
    <location>
        <begin position="85"/>
        <end position="104"/>
    </location>
</feature>
<sequence>MSEHTPDHPNTPDREDTHVFGGTQHQYYSPNPGFAPTPEGATSRSSNRGGTRIVIASLVVGGLAGLAGAAGFSAVDGIVGDGVNNASSSTESRVSTPISATQDTPAPDGSVEQVAASVLPSVVKINVRGADGSAGSGSGIILSSDGEILTNNHVASVAGNGGSMAVNFSDGTSAPATLVGTDPLTDLAVIKATGVSGLTPAKIGHSNQLDVGENVVAIGAPFGLESTVTSGIVSALNRPVSVGESQGTATTYPAIQTDAAINPGNSGGPLVNMRGEVVGINSSIRTATSSMQGQGGSIGLGFAIPIDEVLPIVDQLRNNETPTHAQLGVSVGDSVSNDGLVSGAKVARVVPGSPAADAGLRTGDVITRVDDQIVSDSQSLVATIRGHRPGDQVKLVVASAGGGTKTLTATLGSDGGTPSS</sequence>
<evidence type="ECO:0000259" key="6">
    <source>
        <dbReference type="PROSITE" id="PS50106"/>
    </source>
</evidence>
<dbReference type="SMART" id="SM00228">
    <property type="entry name" value="PDZ"/>
    <property type="match status" value="1"/>
</dbReference>
<dbReference type="SUPFAM" id="SSF50494">
    <property type="entry name" value="Trypsin-like serine proteases"/>
    <property type="match status" value="1"/>
</dbReference>
<feature type="region of interest" description="Disordered" evidence="4">
    <location>
        <begin position="85"/>
        <end position="109"/>
    </location>
</feature>
<dbReference type="PROSITE" id="PS50106">
    <property type="entry name" value="PDZ"/>
    <property type="match status" value="1"/>
</dbReference>
<dbReference type="InterPro" id="IPR009003">
    <property type="entry name" value="Peptidase_S1_PA"/>
</dbReference>
<keyword evidence="5" id="KW-0812">Transmembrane</keyword>
<dbReference type="InterPro" id="IPR001940">
    <property type="entry name" value="Peptidase_S1C"/>
</dbReference>
<dbReference type="KEGG" id="nmes:H9L09_08130"/>
<dbReference type="PRINTS" id="PR00834">
    <property type="entry name" value="PROTEASES2C"/>
</dbReference>
<keyword evidence="3" id="KW-0378">Hydrolase</keyword>
<dbReference type="Proteomes" id="UP000515947">
    <property type="component" value="Chromosome"/>
</dbReference>
<feature type="transmembrane region" description="Helical" evidence="5">
    <location>
        <begin position="53"/>
        <end position="75"/>
    </location>
</feature>
<accession>A0A7G9RFB8</accession>